<protein>
    <submittedName>
        <fullName evidence="1">TIGR01458 family HAD hydrolase</fullName>
    </submittedName>
</protein>
<dbReference type="NCBIfam" id="TIGR01460">
    <property type="entry name" value="HAD-SF-IIA"/>
    <property type="match status" value="1"/>
</dbReference>
<proteinExistence type="predicted"/>
<dbReference type="Proteomes" id="UP001355207">
    <property type="component" value="Chromosome 3"/>
</dbReference>
<dbReference type="GeneID" id="91093364"/>
<dbReference type="InterPro" id="IPR006357">
    <property type="entry name" value="HAD-SF_hydro_IIA"/>
</dbReference>
<accession>A0AAX4JTB7</accession>
<dbReference type="PANTHER" id="PTHR19288">
    <property type="entry name" value="4-NITROPHENYLPHOSPHATASE-RELATED"/>
    <property type="match status" value="1"/>
</dbReference>
<dbReference type="PANTHER" id="PTHR19288:SF46">
    <property type="entry name" value="HALOACID DEHALOGENASE-LIKE HYDROLASE DOMAIN-CONTAINING PROTEIN 2"/>
    <property type="match status" value="1"/>
</dbReference>
<keyword evidence="1" id="KW-0378">Hydrolase</keyword>
<gene>
    <name evidence="1" type="ORF">L201_002692</name>
</gene>
<dbReference type="GO" id="GO:0016791">
    <property type="term" value="F:phosphatase activity"/>
    <property type="evidence" value="ECO:0007669"/>
    <property type="project" value="TreeGrafter"/>
</dbReference>
<evidence type="ECO:0000313" key="1">
    <source>
        <dbReference type="EMBL" id="WWC87800.1"/>
    </source>
</evidence>
<organism evidence="1 2">
    <name type="scientific">Kwoniella dendrophila CBS 6074</name>
    <dbReference type="NCBI Taxonomy" id="1295534"/>
    <lineage>
        <taxon>Eukaryota</taxon>
        <taxon>Fungi</taxon>
        <taxon>Dikarya</taxon>
        <taxon>Basidiomycota</taxon>
        <taxon>Agaricomycotina</taxon>
        <taxon>Tremellomycetes</taxon>
        <taxon>Tremellales</taxon>
        <taxon>Cryptococcaceae</taxon>
        <taxon>Kwoniella</taxon>
    </lineage>
</organism>
<dbReference type="GO" id="GO:0005737">
    <property type="term" value="C:cytoplasm"/>
    <property type="evidence" value="ECO:0007669"/>
    <property type="project" value="TreeGrafter"/>
</dbReference>
<dbReference type="EMBL" id="CP144100">
    <property type="protein sequence ID" value="WWC87800.1"/>
    <property type="molecule type" value="Genomic_DNA"/>
</dbReference>
<dbReference type="Pfam" id="PF13344">
    <property type="entry name" value="Hydrolase_6"/>
    <property type="match status" value="1"/>
</dbReference>
<evidence type="ECO:0000313" key="2">
    <source>
        <dbReference type="Proteomes" id="UP001355207"/>
    </source>
</evidence>
<sequence>MSKNPLKLKALLIDLNGTLHLGSEPTKGAVQAIEKLRKAKIPFIFCSNSTKESSNHLLYKLGELGFKAEKEELMTSLSACKQLVEKRELKYPYLLMSDSAKEEFSSLPSSSSSSSSSNQQVYDSVILGLDPPSLSYEGLNKAFRILKNEAISSSISDNVNDNGSSQKAVLIAPHKSLYQQTPATEDLPEGLSLGIGPFVTLLEEASGEKAHIVGKPTKSFFELAIERLKSNNGIPANGLEKSDIGVIGDDINNDLGGGARELGLKRILVRTGKYRKDSEKTEYPPDKTYGNFAEFVDDLI</sequence>
<dbReference type="Pfam" id="PF13242">
    <property type="entry name" value="Hydrolase_like"/>
    <property type="match status" value="1"/>
</dbReference>
<dbReference type="RefSeq" id="XP_066074563.1">
    <property type="nucleotide sequence ID" value="XM_066218466.1"/>
</dbReference>
<keyword evidence="2" id="KW-1185">Reference proteome</keyword>
<dbReference type="Gene3D" id="3.40.50.1000">
    <property type="entry name" value="HAD superfamily/HAD-like"/>
    <property type="match status" value="2"/>
</dbReference>
<dbReference type="InterPro" id="IPR036412">
    <property type="entry name" value="HAD-like_sf"/>
</dbReference>
<dbReference type="InterPro" id="IPR023214">
    <property type="entry name" value="HAD_sf"/>
</dbReference>
<name>A0AAX4JTB7_9TREE</name>
<dbReference type="AlphaFoldDB" id="A0AAX4JTB7"/>
<reference evidence="1 2" key="1">
    <citation type="submission" date="2024-01" db="EMBL/GenBank/DDBJ databases">
        <title>Comparative genomics of Cryptococcus and Kwoniella reveals pathogenesis evolution and contrasting modes of karyotype evolution via chromosome fusion or intercentromeric recombination.</title>
        <authorList>
            <person name="Coelho M.A."/>
            <person name="David-Palma M."/>
            <person name="Shea T."/>
            <person name="Bowers K."/>
            <person name="McGinley-Smith S."/>
            <person name="Mohammad A.W."/>
            <person name="Gnirke A."/>
            <person name="Yurkov A.M."/>
            <person name="Nowrousian M."/>
            <person name="Sun S."/>
            <person name="Cuomo C.A."/>
            <person name="Heitman J."/>
        </authorList>
    </citation>
    <scope>NUCLEOTIDE SEQUENCE [LARGE SCALE GENOMIC DNA]</scope>
    <source>
        <strain evidence="1 2">CBS 6074</strain>
    </source>
</reference>
<dbReference type="SUPFAM" id="SSF56784">
    <property type="entry name" value="HAD-like"/>
    <property type="match status" value="1"/>
</dbReference>